<protein>
    <submittedName>
        <fullName evidence="1">Uncharacterized protein</fullName>
    </submittedName>
</protein>
<reference evidence="1" key="2">
    <citation type="submission" date="2025-09" db="UniProtKB">
        <authorList>
            <consortium name="EnsemblPlants"/>
        </authorList>
    </citation>
    <scope>IDENTIFICATION</scope>
</reference>
<keyword evidence="2" id="KW-1185">Reference proteome</keyword>
<evidence type="ECO:0000313" key="2">
    <source>
        <dbReference type="Proteomes" id="UP001732700"/>
    </source>
</evidence>
<organism evidence="1 2">
    <name type="scientific">Avena sativa</name>
    <name type="common">Oat</name>
    <dbReference type="NCBI Taxonomy" id="4498"/>
    <lineage>
        <taxon>Eukaryota</taxon>
        <taxon>Viridiplantae</taxon>
        <taxon>Streptophyta</taxon>
        <taxon>Embryophyta</taxon>
        <taxon>Tracheophyta</taxon>
        <taxon>Spermatophyta</taxon>
        <taxon>Magnoliopsida</taxon>
        <taxon>Liliopsida</taxon>
        <taxon>Poales</taxon>
        <taxon>Poaceae</taxon>
        <taxon>BOP clade</taxon>
        <taxon>Pooideae</taxon>
        <taxon>Poodae</taxon>
        <taxon>Poeae</taxon>
        <taxon>Poeae Chloroplast Group 1 (Aveneae type)</taxon>
        <taxon>Aveninae</taxon>
        <taxon>Avena</taxon>
    </lineage>
</organism>
<evidence type="ECO:0000313" key="1">
    <source>
        <dbReference type="EnsemblPlants" id="AVESA.00010b.r2.1AG0047160.1.CDS"/>
    </source>
</evidence>
<dbReference type="EnsemblPlants" id="AVESA.00010b.r2.1AG0047160.1">
    <property type="protein sequence ID" value="AVESA.00010b.r2.1AG0047160.1.CDS"/>
    <property type="gene ID" value="AVESA.00010b.r2.1AG0047160"/>
</dbReference>
<proteinExistence type="predicted"/>
<sequence length="459" mass="49685">MAAPSSPQPRVMVLPFPAQGHVMPLMKLSHRLVDHGLEVDFVNTDFNHARVLKVMAAETGAAAGGIHMVSFPDGMGPDGYRTDIAMLGNGLPAAMLGPLEETIRSRKIKWVIADVSMSWAMELAATAGVRVALFSTFSTAVVALRLHVPKLIDDGIIDECGTVMRNEMIHLSPKMPPIEAAEIPWASLGGSPDRMRVFIKNVLKTNPAISLAAAVICNTFEEIESDALDLVPNALPVGPLEAPLASSSSSAAGQFWPEDATCLAWLDAQTRGSVIYVAFGSFTVLDAAHFEELADGLELTGRSFLWAVRPNFTDGVVGEGWLDAFKRRVEGKGLVVGWAPQQRVLAHPSVACFVSHCGWNSTMEALRHGVPFLCWPYFADQFCNQSYVCNVWGTGVKLLADKRGVVTKEEIKNKVAHLLSDEKIKARVAMWKHAACASIAEGGSSHVNLLKLVNLLREQ</sequence>
<name>A0ACD5TG19_AVESA</name>
<accession>A0ACD5TG19</accession>
<reference evidence="1" key="1">
    <citation type="submission" date="2021-05" db="EMBL/GenBank/DDBJ databases">
        <authorList>
            <person name="Scholz U."/>
            <person name="Mascher M."/>
            <person name="Fiebig A."/>
        </authorList>
    </citation>
    <scope>NUCLEOTIDE SEQUENCE [LARGE SCALE GENOMIC DNA]</scope>
</reference>
<dbReference type="Proteomes" id="UP001732700">
    <property type="component" value="Chromosome 1A"/>
</dbReference>